<keyword evidence="2" id="KW-0560">Oxidoreductase</keyword>
<dbReference type="SUPFAM" id="SSF51735">
    <property type="entry name" value="NAD(P)-binding Rossmann-fold domains"/>
    <property type="match status" value="1"/>
</dbReference>
<evidence type="ECO:0000259" key="4">
    <source>
        <dbReference type="SMART" id="SM00822"/>
    </source>
</evidence>
<dbReference type="NCBIfam" id="NF009464">
    <property type="entry name" value="PRK12824.1"/>
    <property type="match status" value="1"/>
</dbReference>
<dbReference type="PROSITE" id="PS00061">
    <property type="entry name" value="ADH_SHORT"/>
    <property type="match status" value="1"/>
</dbReference>
<dbReference type="EMBL" id="LRBG01000037">
    <property type="protein sequence ID" value="KXU83651.1"/>
    <property type="molecule type" value="Genomic_DNA"/>
</dbReference>
<dbReference type="FunFam" id="3.40.50.720:FF:000173">
    <property type="entry name" value="3-oxoacyl-[acyl-carrier protein] reductase"/>
    <property type="match status" value="1"/>
</dbReference>
<dbReference type="Proteomes" id="UP000075613">
    <property type="component" value="Unassembled WGS sequence"/>
</dbReference>
<dbReference type="InterPro" id="IPR011283">
    <property type="entry name" value="Acetoacetyl-CoA_reductase"/>
</dbReference>
<dbReference type="AlphaFoldDB" id="A0A149PF10"/>
<evidence type="ECO:0000256" key="1">
    <source>
        <dbReference type="ARBA" id="ARBA00006484"/>
    </source>
</evidence>
<sequence>MGTDRVALVTGGMGGLGTAVSRALHDAGMTVAVSHSKHNDRVSSWLQGERDAGREFHAYEADIADFDSCARCAQSVLGELGAVDVLINNAGITHDTSFAKMSKEHWDAVLRTDLDGLFNMTKPLLGGMLERRHGRIVNVGSVNGSRGAYGQTNYSAAKAGVHGFTKALALETAKHGVTVNTVSPGYLATAMVEAVPREILDAKILPQIPVGRLGRPDEVAALIAFLCSEQAAFITGADIAINGGMHMH</sequence>
<name>A0A149PF10_9BURK</name>
<dbReference type="InterPro" id="IPR036291">
    <property type="entry name" value="NAD(P)-bd_dom_sf"/>
</dbReference>
<dbReference type="RefSeq" id="WP_062132228.1">
    <property type="nucleotide sequence ID" value="NZ_LRBG01000037.1"/>
</dbReference>
<dbReference type="PRINTS" id="PR00081">
    <property type="entry name" value="GDHRDH"/>
</dbReference>
<dbReference type="InterPro" id="IPR002347">
    <property type="entry name" value="SDR_fam"/>
</dbReference>
<dbReference type="STRING" id="1399968.CI15_24120"/>
<organism evidence="5 6">
    <name type="scientific">Paraburkholderia monticola</name>
    <dbReference type="NCBI Taxonomy" id="1399968"/>
    <lineage>
        <taxon>Bacteria</taxon>
        <taxon>Pseudomonadati</taxon>
        <taxon>Pseudomonadota</taxon>
        <taxon>Betaproteobacteria</taxon>
        <taxon>Burkholderiales</taxon>
        <taxon>Burkholderiaceae</taxon>
        <taxon>Paraburkholderia</taxon>
    </lineage>
</organism>
<dbReference type="PANTHER" id="PTHR42879:SF2">
    <property type="entry name" value="3-OXOACYL-[ACYL-CARRIER-PROTEIN] REDUCTASE FABG"/>
    <property type="match status" value="1"/>
</dbReference>
<dbReference type="Gene3D" id="3.40.50.720">
    <property type="entry name" value="NAD(P)-binding Rossmann-like Domain"/>
    <property type="match status" value="1"/>
</dbReference>
<dbReference type="InterPro" id="IPR057326">
    <property type="entry name" value="KR_dom"/>
</dbReference>
<dbReference type="GO" id="GO:0042619">
    <property type="term" value="P:poly-hydroxybutyrate biosynthetic process"/>
    <property type="evidence" value="ECO:0007669"/>
    <property type="project" value="InterPro"/>
</dbReference>
<dbReference type="NCBIfam" id="TIGR01829">
    <property type="entry name" value="AcAcCoA_reduct"/>
    <property type="match status" value="1"/>
</dbReference>
<accession>A0A149PF10</accession>
<dbReference type="PANTHER" id="PTHR42879">
    <property type="entry name" value="3-OXOACYL-(ACYL-CARRIER-PROTEIN) REDUCTASE"/>
    <property type="match status" value="1"/>
</dbReference>
<evidence type="ECO:0000313" key="5">
    <source>
        <dbReference type="EMBL" id="KXU83651.1"/>
    </source>
</evidence>
<comment type="caution">
    <text evidence="5">The sequence shown here is derived from an EMBL/GenBank/DDBJ whole genome shotgun (WGS) entry which is preliminary data.</text>
</comment>
<dbReference type="InterPro" id="IPR020904">
    <property type="entry name" value="Sc_DH/Rdtase_CS"/>
</dbReference>
<dbReference type="Pfam" id="PF00106">
    <property type="entry name" value="adh_short"/>
    <property type="match status" value="1"/>
</dbReference>
<evidence type="ECO:0000256" key="3">
    <source>
        <dbReference type="RuleBase" id="RU000363"/>
    </source>
</evidence>
<proteinExistence type="inferred from homology"/>
<dbReference type="PRINTS" id="PR00080">
    <property type="entry name" value="SDRFAMILY"/>
</dbReference>
<dbReference type="NCBIfam" id="NF009466">
    <property type="entry name" value="PRK12826.1-2"/>
    <property type="match status" value="1"/>
</dbReference>
<feature type="domain" description="Ketoreductase" evidence="4">
    <location>
        <begin position="5"/>
        <end position="185"/>
    </location>
</feature>
<keyword evidence="6" id="KW-1185">Reference proteome</keyword>
<dbReference type="GO" id="GO:0018454">
    <property type="term" value="F:acetoacetyl-CoA reductase activity"/>
    <property type="evidence" value="ECO:0007669"/>
    <property type="project" value="InterPro"/>
</dbReference>
<dbReference type="GO" id="GO:0005737">
    <property type="term" value="C:cytoplasm"/>
    <property type="evidence" value="ECO:0007669"/>
    <property type="project" value="InterPro"/>
</dbReference>
<dbReference type="OrthoDB" id="9802564at2"/>
<evidence type="ECO:0000256" key="2">
    <source>
        <dbReference type="ARBA" id="ARBA00023002"/>
    </source>
</evidence>
<dbReference type="GO" id="GO:0032787">
    <property type="term" value="P:monocarboxylic acid metabolic process"/>
    <property type="evidence" value="ECO:0007669"/>
    <property type="project" value="UniProtKB-ARBA"/>
</dbReference>
<dbReference type="InterPro" id="IPR050259">
    <property type="entry name" value="SDR"/>
</dbReference>
<dbReference type="SMART" id="SM00822">
    <property type="entry name" value="PKS_KR"/>
    <property type="match status" value="1"/>
</dbReference>
<comment type="similarity">
    <text evidence="1 3">Belongs to the short-chain dehydrogenases/reductases (SDR) family.</text>
</comment>
<reference evidence="5 6" key="1">
    <citation type="journal article" date="2015" name="Int. J. Syst. Evol. Microbiol.">
        <title>Burkholderia monticola sp. nov., isolated from mountain soil.</title>
        <authorList>
            <person name="Baek I."/>
            <person name="Seo B."/>
            <person name="Lee I."/>
            <person name="Yi H."/>
            <person name="Chun J."/>
        </authorList>
    </citation>
    <scope>NUCLEOTIDE SEQUENCE [LARGE SCALE GENOMIC DNA]</scope>
    <source>
        <strain evidence="5 6">JC2948</strain>
    </source>
</reference>
<protein>
    <submittedName>
        <fullName evidence="5">Beta-ketoacyl-ACP reductase</fullName>
    </submittedName>
</protein>
<evidence type="ECO:0000313" key="6">
    <source>
        <dbReference type="Proteomes" id="UP000075613"/>
    </source>
</evidence>
<gene>
    <name evidence="5" type="ORF">CI15_24120</name>
</gene>
<dbReference type="CDD" id="cd05333">
    <property type="entry name" value="BKR_SDR_c"/>
    <property type="match status" value="1"/>
</dbReference>